<keyword evidence="7" id="KW-1185">Reference proteome</keyword>
<dbReference type="PANTHER" id="PTHR30055">
    <property type="entry name" value="HTH-TYPE TRANSCRIPTIONAL REGULATOR RUTR"/>
    <property type="match status" value="1"/>
</dbReference>
<dbReference type="SUPFAM" id="SSF48498">
    <property type="entry name" value="Tetracyclin repressor-like, C-terminal domain"/>
    <property type="match status" value="1"/>
</dbReference>
<keyword evidence="1" id="KW-0805">Transcription regulation</keyword>
<gene>
    <name evidence="6" type="ORF">EPD65_13650</name>
</gene>
<sequence>MSSGDMRRRLVEAAAELVAEGGAGTLTVRKVAAAAGTSTMAVYTHFGAMEPLVVAVVEEGFAMLERAFLAVESTDDPIRDVAAQTAAYLAHAREYAALYAVMFGTAPLGRFQLPPPSKDQRGRAATLDRVAAALERAVQAGRLSADRPADLSFRWWTVAHGYAMLVAGGFVLDERGRERVLEPSLVAFFVGHGDDEERARASVGAGLAAR</sequence>
<evidence type="ECO:0000313" key="7">
    <source>
        <dbReference type="Proteomes" id="UP000295453"/>
    </source>
</evidence>
<organism evidence="6 7">
    <name type="scientific">Nocardioides jejuensis</name>
    <dbReference type="NCBI Taxonomy" id="2502782"/>
    <lineage>
        <taxon>Bacteria</taxon>
        <taxon>Bacillati</taxon>
        <taxon>Actinomycetota</taxon>
        <taxon>Actinomycetes</taxon>
        <taxon>Propionibacteriales</taxon>
        <taxon>Nocardioidaceae</taxon>
        <taxon>Nocardioides</taxon>
    </lineage>
</organism>
<dbReference type="Gene3D" id="1.10.357.10">
    <property type="entry name" value="Tetracycline Repressor, domain 2"/>
    <property type="match status" value="1"/>
</dbReference>
<reference evidence="6 7" key="1">
    <citation type="submission" date="2019-03" db="EMBL/GenBank/DDBJ databases">
        <authorList>
            <person name="Kim M.K.M."/>
        </authorList>
    </citation>
    <scope>NUCLEOTIDE SEQUENCE [LARGE SCALE GENOMIC DNA]</scope>
    <source>
        <strain evidence="6 7">18JY15-6</strain>
    </source>
</reference>
<keyword evidence="2 4" id="KW-0238">DNA-binding</keyword>
<dbReference type="InterPro" id="IPR050109">
    <property type="entry name" value="HTH-type_TetR-like_transc_reg"/>
</dbReference>
<comment type="caution">
    <text evidence="6">The sequence shown here is derived from an EMBL/GenBank/DDBJ whole genome shotgun (WGS) entry which is preliminary data.</text>
</comment>
<dbReference type="InterPro" id="IPR001647">
    <property type="entry name" value="HTH_TetR"/>
</dbReference>
<dbReference type="Pfam" id="PF00440">
    <property type="entry name" value="TetR_N"/>
    <property type="match status" value="1"/>
</dbReference>
<feature type="domain" description="HTH tetR-type" evidence="5">
    <location>
        <begin position="4"/>
        <end position="64"/>
    </location>
</feature>
<evidence type="ECO:0000256" key="3">
    <source>
        <dbReference type="ARBA" id="ARBA00023163"/>
    </source>
</evidence>
<dbReference type="Pfam" id="PF13305">
    <property type="entry name" value="TetR_C_33"/>
    <property type="match status" value="1"/>
</dbReference>
<dbReference type="InterPro" id="IPR036271">
    <property type="entry name" value="Tet_transcr_reg_TetR-rel_C_sf"/>
</dbReference>
<dbReference type="InterPro" id="IPR025996">
    <property type="entry name" value="MT1864/Rv1816-like_C"/>
</dbReference>
<evidence type="ECO:0000259" key="5">
    <source>
        <dbReference type="PROSITE" id="PS50977"/>
    </source>
</evidence>
<dbReference type="GO" id="GO:0000976">
    <property type="term" value="F:transcription cis-regulatory region binding"/>
    <property type="evidence" value="ECO:0007669"/>
    <property type="project" value="TreeGrafter"/>
</dbReference>
<dbReference type="PRINTS" id="PR00455">
    <property type="entry name" value="HTHTETR"/>
</dbReference>
<dbReference type="PROSITE" id="PS50977">
    <property type="entry name" value="HTH_TETR_2"/>
    <property type="match status" value="1"/>
</dbReference>
<proteinExistence type="predicted"/>
<dbReference type="AlphaFoldDB" id="A0A4R1BXB8"/>
<accession>A0A4R1BXB8</accession>
<dbReference type="EMBL" id="SJZJ01000026">
    <property type="protein sequence ID" value="TCJ22066.1"/>
    <property type="molecule type" value="Genomic_DNA"/>
</dbReference>
<evidence type="ECO:0000256" key="1">
    <source>
        <dbReference type="ARBA" id="ARBA00023015"/>
    </source>
</evidence>
<feature type="DNA-binding region" description="H-T-H motif" evidence="4">
    <location>
        <begin position="27"/>
        <end position="46"/>
    </location>
</feature>
<evidence type="ECO:0000313" key="6">
    <source>
        <dbReference type="EMBL" id="TCJ22066.1"/>
    </source>
</evidence>
<dbReference type="GO" id="GO:0003700">
    <property type="term" value="F:DNA-binding transcription factor activity"/>
    <property type="evidence" value="ECO:0007669"/>
    <property type="project" value="TreeGrafter"/>
</dbReference>
<evidence type="ECO:0000256" key="4">
    <source>
        <dbReference type="PROSITE-ProRule" id="PRU00335"/>
    </source>
</evidence>
<dbReference type="Proteomes" id="UP000295453">
    <property type="component" value="Unassembled WGS sequence"/>
</dbReference>
<dbReference type="PANTHER" id="PTHR30055:SF220">
    <property type="entry name" value="TETR-FAMILY REGULATORY PROTEIN"/>
    <property type="match status" value="1"/>
</dbReference>
<protein>
    <submittedName>
        <fullName evidence="6">TetR/AcrR family transcriptional regulator</fullName>
    </submittedName>
</protein>
<dbReference type="OrthoDB" id="4709966at2"/>
<evidence type="ECO:0000256" key="2">
    <source>
        <dbReference type="ARBA" id="ARBA00023125"/>
    </source>
</evidence>
<dbReference type="InterPro" id="IPR009057">
    <property type="entry name" value="Homeodomain-like_sf"/>
</dbReference>
<name>A0A4R1BXB8_9ACTN</name>
<dbReference type="RefSeq" id="WP_131585074.1">
    <property type="nucleotide sequence ID" value="NZ_SJZJ01000026.1"/>
</dbReference>
<keyword evidence="3" id="KW-0804">Transcription</keyword>
<dbReference type="SUPFAM" id="SSF46689">
    <property type="entry name" value="Homeodomain-like"/>
    <property type="match status" value="1"/>
</dbReference>